<feature type="compositionally biased region" description="Basic residues" evidence="1">
    <location>
        <begin position="603"/>
        <end position="613"/>
    </location>
</feature>
<keyword evidence="3" id="KW-1185">Reference proteome</keyword>
<feature type="region of interest" description="Disordered" evidence="1">
    <location>
        <begin position="1280"/>
        <end position="1300"/>
    </location>
</feature>
<dbReference type="EMBL" id="CP029532">
    <property type="protein sequence ID" value="AYU82211.1"/>
    <property type="molecule type" value="Genomic_DNA"/>
</dbReference>
<dbReference type="OrthoDB" id="242287at2759"/>
<feature type="region of interest" description="Disordered" evidence="1">
    <location>
        <begin position="117"/>
        <end position="139"/>
    </location>
</feature>
<feature type="compositionally biased region" description="Basic and acidic residues" evidence="1">
    <location>
        <begin position="320"/>
        <end position="331"/>
    </location>
</feature>
<evidence type="ECO:0000313" key="2">
    <source>
        <dbReference type="EMBL" id="AYU82211.1"/>
    </source>
</evidence>
<evidence type="ECO:0000313" key="3">
    <source>
        <dbReference type="Proteomes" id="UP000274082"/>
    </source>
</evidence>
<feature type="region of interest" description="Disordered" evidence="1">
    <location>
        <begin position="1186"/>
        <end position="1209"/>
    </location>
</feature>
<feature type="region of interest" description="Disordered" evidence="1">
    <location>
        <begin position="859"/>
        <end position="893"/>
    </location>
</feature>
<accession>A0A3Q8IHL7</accession>
<feature type="compositionally biased region" description="Basic and acidic residues" evidence="1">
    <location>
        <begin position="871"/>
        <end position="884"/>
    </location>
</feature>
<evidence type="ECO:0000256" key="1">
    <source>
        <dbReference type="SAM" id="MobiDB-lite"/>
    </source>
</evidence>
<protein>
    <submittedName>
        <fullName evidence="2">Uncharacterized protein</fullName>
    </submittedName>
</protein>
<feature type="region of interest" description="Disordered" evidence="1">
    <location>
        <begin position="519"/>
        <end position="539"/>
    </location>
</feature>
<gene>
    <name evidence="2" type="ORF">LdCL_330030000</name>
</gene>
<name>A0A3Q8IHL7_LEIDO</name>
<organism evidence="2 3">
    <name type="scientific">Leishmania donovani</name>
    <dbReference type="NCBI Taxonomy" id="5661"/>
    <lineage>
        <taxon>Eukaryota</taxon>
        <taxon>Discoba</taxon>
        <taxon>Euglenozoa</taxon>
        <taxon>Kinetoplastea</taxon>
        <taxon>Metakinetoplastina</taxon>
        <taxon>Trypanosomatida</taxon>
        <taxon>Trypanosomatidae</taxon>
        <taxon>Leishmaniinae</taxon>
        <taxon>Leishmania</taxon>
    </lineage>
</organism>
<feature type="region of interest" description="Disordered" evidence="1">
    <location>
        <begin position="584"/>
        <end position="634"/>
    </location>
</feature>
<sequence length="1421" mass="150273">MFRVTNVAEDRDLTPCSTAAPVVDEDEEHGGAAISIEDIFESHDSADTRYVGVANKRAFSALHVAFPVTYSPSQHGGQMLSPSLCPRDTLATPASRSIAAASSTTTTATLSQQLTPVHRPSLGRSPQQHTPHHHSTSYDHDRYQRFLTNALLSESEAGRPSSVLSFPMRTPTRVNRASRRETPDACVMAAAAQRRTGLSDHAAVPHNPAHEEAQSTASVLHSSAVSEGWATELMSEGARSAVVQSEEKGRRRDGTSADAYLWQPTKQAPRNLSRVNDAAGPEGTLYSEAQLPSAGAPFAYFQRAPPVWSRSAQTSLRLPSTRDEDNSPRETDAACGTVILGFAAADEGDELGTLRAVQRTQCTGAGVDVAAASACPNTPCSTHGDPAATMGAADASFFTPRHSPGALSAAGELGRPDGVTTPLRLPSSTAQHVSSDPPLPLVSARRSLTLPILRYISEDDTDDEEGEKAPAPFLSTPVGRVIEASCATPVASSAAGSPTLAWSSSSGLGRTRVANGAASVRSHAVHRRSPARSVLSSLATSRQLTTPQCLYTPVRHTDNSIRGASATGPSAAASGDALMTSSSIRGRAVSPAETMLSTTLSTARHRGGSRRHRDGTGVQNSRTHSQPQQPQRYSRNTFHFIRALTAGDVSTDTRHRPLYWGCFGILVTQPTEVWCVGKTHPFRLFPPEHAPLAWMPRNGELEVTTVATTERLSLAQLEAASIASGTPEASPPVVVYAAIGSSAGDVFVYGYSKCPPTAPDATPVTLDTAQAHAHSTHTVRLTQQGILRRADRVGGSDGVSEAKTCAATAHGSPTMQDSTVSVVRVMDHWLYVGDQSGHVSRYDLRHTNFLCAVSTDTASSSAPTATAAEPQDIREARPRREPSARSDPTMAPLPARLNPCMPVHHFGRPLLLASASPTTRSSTPSQAAPAVSTPAPKFHYAVNVGEPVYHLEVTSSQSYLAVGTQTRLLVYRTAQIPRISDTSSSSSPSPPLPFHAPFIGISAGSPSREGSSGNVKAVREHGDGATPLVVVSDAAQPVRCFAWMFCDYESLMQSLHARPPVEKQVFFSDTDDDDSEAFSPVPLTSDDEIGIGNASSKFMTLGSACRRHTPTPSLVFATAWQEPTEVAEGQSPQLPVPRIKTDIRVFRVVAQTTVTSCTLDYPVHMLAVLPGTTQIIVGTGGAVELGRPASPGASSPAGHPRPASPQVPADALTGLQLSSPFTSPVLRSASATTATAAAATSVSPLGGFRSPAIVGRRPSLAVAAAEALWNRPYTVRHTARSVHPTDSGAAHQQQQQHRARASEEKNGYLFLLEVCPADSLAVGSGAGDDCRVCLRVRGEVGVGEGESAVCGAMNPLQDHVSVLIRPTESDPRIVESPPREGSRAKVKVWRISRDVQSACIISTPGGLLFPSESQQQMECLR</sequence>
<reference evidence="2 3" key="1">
    <citation type="journal article" date="2018" name="Sci. Rep.">
        <title>A complete Leishmania donovani reference genome identifies novel genetic variations associated with virulence.</title>
        <authorList>
            <person name="Lypaczewski P."/>
            <person name="Hoshizaki J."/>
            <person name="Zhang W.-W."/>
            <person name="McCall L.-I."/>
            <person name="Torcivia-Rodriguez J."/>
            <person name="Simonyan V."/>
            <person name="Kaur A."/>
            <person name="Dewar K."/>
            <person name="Matlashewski G."/>
        </authorList>
    </citation>
    <scope>NUCLEOTIDE SEQUENCE [LARGE SCALE GENOMIC DNA]</scope>
    <source>
        <strain evidence="2 3">LdCL</strain>
    </source>
</reference>
<proteinExistence type="predicted"/>
<dbReference type="VEuPathDB" id="TriTrypDB:LdBPK_332300.1"/>
<feature type="region of interest" description="Disordered" evidence="1">
    <location>
        <begin position="161"/>
        <end position="184"/>
    </location>
</feature>
<feature type="region of interest" description="Disordered" evidence="1">
    <location>
        <begin position="312"/>
        <end position="331"/>
    </location>
</feature>
<dbReference type="Proteomes" id="UP000274082">
    <property type="component" value="Chromosome 33"/>
</dbReference>
<dbReference type="VEuPathDB" id="TriTrypDB:LDHU3_33.3330"/>
<feature type="compositionally biased region" description="Low complexity" evidence="1">
    <location>
        <begin position="859"/>
        <end position="868"/>
    </location>
</feature>
<dbReference type="VEuPathDB" id="TriTrypDB:LdCL_330030000"/>
<feature type="compositionally biased region" description="Polar residues" evidence="1">
    <location>
        <begin position="618"/>
        <end position="634"/>
    </location>
</feature>